<evidence type="ECO:0000313" key="3">
    <source>
        <dbReference type="EMBL" id="KAK7282839.1"/>
    </source>
</evidence>
<dbReference type="PANTHER" id="PTHR35689:SF2">
    <property type="entry name" value="PLANT PROTEIN MATCH IS: (TAIR:PLANT.1) PROTEIN, PUTATIVE-RELATED"/>
    <property type="match status" value="1"/>
</dbReference>
<accession>A0AAN9IMP4</accession>
<organism evidence="3 4">
    <name type="scientific">Crotalaria pallida</name>
    <name type="common">Smooth rattlebox</name>
    <name type="synonym">Crotalaria striata</name>
    <dbReference type="NCBI Taxonomy" id="3830"/>
    <lineage>
        <taxon>Eukaryota</taxon>
        <taxon>Viridiplantae</taxon>
        <taxon>Streptophyta</taxon>
        <taxon>Embryophyta</taxon>
        <taxon>Tracheophyta</taxon>
        <taxon>Spermatophyta</taxon>
        <taxon>Magnoliopsida</taxon>
        <taxon>eudicotyledons</taxon>
        <taxon>Gunneridae</taxon>
        <taxon>Pentapetalae</taxon>
        <taxon>rosids</taxon>
        <taxon>fabids</taxon>
        <taxon>Fabales</taxon>
        <taxon>Fabaceae</taxon>
        <taxon>Papilionoideae</taxon>
        <taxon>50 kb inversion clade</taxon>
        <taxon>genistoids sensu lato</taxon>
        <taxon>core genistoids</taxon>
        <taxon>Crotalarieae</taxon>
        <taxon>Crotalaria</taxon>
    </lineage>
</organism>
<gene>
    <name evidence="3" type="ORF">RIF29_11924</name>
</gene>
<reference evidence="3 4" key="1">
    <citation type="submission" date="2024-01" db="EMBL/GenBank/DDBJ databases">
        <title>The genomes of 5 underutilized Papilionoideae crops provide insights into root nodulation and disease resistanc.</title>
        <authorList>
            <person name="Yuan L."/>
        </authorList>
    </citation>
    <scope>NUCLEOTIDE SEQUENCE [LARGE SCALE GENOMIC DNA]</scope>
    <source>
        <strain evidence="3">ZHUSHIDOU_FW_LH</strain>
        <tissue evidence="3">Leaf</tissue>
    </source>
</reference>
<keyword evidence="1" id="KW-0175">Coiled coil</keyword>
<comment type="caution">
    <text evidence="3">The sequence shown here is derived from an EMBL/GenBank/DDBJ whole genome shotgun (WGS) entry which is preliminary data.</text>
</comment>
<dbReference type="AlphaFoldDB" id="A0AAN9IMP4"/>
<evidence type="ECO:0000256" key="1">
    <source>
        <dbReference type="SAM" id="Coils"/>
    </source>
</evidence>
<proteinExistence type="predicted"/>
<evidence type="ECO:0000256" key="2">
    <source>
        <dbReference type="SAM" id="MobiDB-lite"/>
    </source>
</evidence>
<feature type="coiled-coil region" evidence="1">
    <location>
        <begin position="214"/>
        <end position="248"/>
    </location>
</feature>
<feature type="compositionally biased region" description="Polar residues" evidence="2">
    <location>
        <begin position="308"/>
        <end position="322"/>
    </location>
</feature>
<name>A0AAN9IMP4_CROPI</name>
<keyword evidence="4" id="KW-1185">Reference proteome</keyword>
<protein>
    <submittedName>
        <fullName evidence="3">Uncharacterized protein</fullName>
    </submittedName>
</protein>
<sequence length="322" mass="36933">MDPLPRAIEDYIKQSIDHSLGLRVSSQTLESKLQEYQDSQQRLQEQNLFILSKLKEKDKLIQRAKNEASMNAQALKKFVEENQRLASECESLLAKCHNLENECVLYDHDREALMEFGNDADERAREAQSRIVELERDLVLLEDELKKYKDHHELLNSSSACMDVEKSLLDSLLTMVASKDDDSTYAFLKANNENESCKKLLAMWNSIKPSTRRVLSLVAKVKSLEKDKEHLRTNLDKAEEEVKLLFDENTILGEANERLLRQIKERNRSGSGGKHTCSASAKSNKRKSSPRISSPMERKIDFDDQDSARQPLSPLQNNSPRL</sequence>
<feature type="region of interest" description="Disordered" evidence="2">
    <location>
        <begin position="265"/>
        <end position="322"/>
    </location>
</feature>
<dbReference type="PANTHER" id="PTHR35689">
    <property type="entry name" value="EARLY ENDOSOME ANTIGEN"/>
    <property type="match status" value="1"/>
</dbReference>
<feature type="coiled-coil region" evidence="1">
    <location>
        <begin position="75"/>
        <end position="151"/>
    </location>
</feature>
<dbReference type="Proteomes" id="UP001372338">
    <property type="component" value="Unassembled WGS sequence"/>
</dbReference>
<dbReference type="EMBL" id="JAYWIO010000002">
    <property type="protein sequence ID" value="KAK7282839.1"/>
    <property type="molecule type" value="Genomic_DNA"/>
</dbReference>
<evidence type="ECO:0000313" key="4">
    <source>
        <dbReference type="Proteomes" id="UP001372338"/>
    </source>
</evidence>